<dbReference type="Pfam" id="PF13360">
    <property type="entry name" value="PQQ_2"/>
    <property type="match status" value="1"/>
</dbReference>
<dbReference type="Gene3D" id="2.130.10.10">
    <property type="entry name" value="YVTN repeat-like/Quinoprotein amine dehydrogenase"/>
    <property type="match status" value="1"/>
</dbReference>
<reference evidence="7 8" key="1">
    <citation type="submission" date="2024-04" db="EMBL/GenBank/DDBJ databases">
        <authorList>
            <person name="Abashina T."/>
            <person name="Shaikin A."/>
        </authorList>
    </citation>
    <scope>NUCLEOTIDE SEQUENCE [LARGE SCALE GENOMIC DNA]</scope>
    <source>
        <strain evidence="7 8">AAFK</strain>
    </source>
</reference>
<keyword evidence="1 4" id="KW-0732">Signal</keyword>
<dbReference type="InterPro" id="IPR015943">
    <property type="entry name" value="WD40/YVTN_repeat-like_dom_sf"/>
</dbReference>
<dbReference type="Proteomes" id="UP001446205">
    <property type="component" value="Unassembled WGS sequence"/>
</dbReference>
<keyword evidence="4" id="KW-0564">Palmitate</keyword>
<comment type="similarity">
    <text evidence="4">Belongs to the BamB family.</text>
</comment>
<proteinExistence type="inferred from homology"/>
<dbReference type="NCBIfam" id="TIGR03300">
    <property type="entry name" value="assembly_YfgL"/>
    <property type="match status" value="1"/>
</dbReference>
<dbReference type="InterPro" id="IPR017687">
    <property type="entry name" value="BamB"/>
</dbReference>
<dbReference type="InterPro" id="IPR018391">
    <property type="entry name" value="PQQ_b-propeller_rpt"/>
</dbReference>
<dbReference type="PANTHER" id="PTHR34512">
    <property type="entry name" value="CELL SURFACE PROTEIN"/>
    <property type="match status" value="1"/>
</dbReference>
<dbReference type="RefSeq" id="WP_341371745.1">
    <property type="nucleotide sequence ID" value="NZ_JBBPCO010000014.1"/>
</dbReference>
<protein>
    <recommendedName>
        <fullName evidence="4">Outer membrane protein assembly factor BamB</fullName>
    </recommendedName>
</protein>
<keyword evidence="4" id="KW-0449">Lipoprotein</keyword>
<feature type="chain" id="PRO_5045806185" description="Outer membrane protein assembly factor BamB" evidence="5">
    <location>
        <begin position="31"/>
        <end position="388"/>
    </location>
</feature>
<evidence type="ECO:0000313" key="8">
    <source>
        <dbReference type="Proteomes" id="UP001446205"/>
    </source>
</evidence>
<dbReference type="SUPFAM" id="SSF50998">
    <property type="entry name" value="Quinoprotein alcohol dehydrogenase-like"/>
    <property type="match status" value="1"/>
</dbReference>
<organism evidence="7 8">
    <name type="scientific">Thermithiobacillus plumbiphilus</name>
    <dbReference type="NCBI Taxonomy" id="1729899"/>
    <lineage>
        <taxon>Bacteria</taxon>
        <taxon>Pseudomonadati</taxon>
        <taxon>Pseudomonadota</taxon>
        <taxon>Acidithiobacillia</taxon>
        <taxon>Acidithiobacillales</taxon>
        <taxon>Thermithiobacillaceae</taxon>
        <taxon>Thermithiobacillus</taxon>
    </lineage>
</organism>
<evidence type="ECO:0000259" key="6">
    <source>
        <dbReference type="Pfam" id="PF13360"/>
    </source>
</evidence>
<comment type="subcellular location">
    <subcellularLocation>
        <location evidence="4">Cell outer membrane</location>
        <topology evidence="4">Lipid-anchor</topology>
    </subcellularLocation>
</comment>
<comment type="caution">
    <text evidence="7">The sequence shown here is derived from an EMBL/GenBank/DDBJ whole genome shotgun (WGS) entry which is preliminary data.</text>
</comment>
<dbReference type="PANTHER" id="PTHR34512:SF30">
    <property type="entry name" value="OUTER MEMBRANE PROTEIN ASSEMBLY FACTOR BAMB"/>
    <property type="match status" value="1"/>
</dbReference>
<dbReference type="SMART" id="SM00564">
    <property type="entry name" value="PQQ"/>
    <property type="match status" value="7"/>
</dbReference>
<sequence length="388" mass="41114">MMATSARRALTYSLLLALGLSLGACGGRQASSPEKAGAALSENSVRLHTIWQKRLYGAWRVDNYQPAAPVTDGQRIVTGRNRGEVVVLGADGREVWRKNLKARISASPNIIGDRIYAGTDAGKLYALSLNDGKVIWTSSLSSEVMSSVTAFATGLAVQTNDGKLWALNPQDGKVRWSYTATIPSLSLRGVANPVAADSTIYAGFASGELSALDATDGHVIWQVPVAAPRGRTELERVVDLDATPLIFGDSVIAATYQGRIGAFARGNGAEIWSRDLSVFNPMLLDGNQLYVVDAGDGVQALDASTGAVLWRSEQYKGRGLTGPALVSGKLLLGDNKGNAYVLDPASGRQLGQRRVALTGMQTAPITLGKDALILSREGSLYRIGLNAR</sequence>
<keyword evidence="2 4" id="KW-0472">Membrane</keyword>
<feature type="domain" description="Pyrrolo-quinoline quinone repeat" evidence="6">
    <location>
        <begin position="82"/>
        <end position="311"/>
    </location>
</feature>
<dbReference type="InterPro" id="IPR002372">
    <property type="entry name" value="PQQ_rpt_dom"/>
</dbReference>
<evidence type="ECO:0000256" key="1">
    <source>
        <dbReference type="ARBA" id="ARBA00022729"/>
    </source>
</evidence>
<feature type="signal peptide" evidence="5">
    <location>
        <begin position="1"/>
        <end position="30"/>
    </location>
</feature>
<comment type="subunit">
    <text evidence="4">Part of the Bam complex.</text>
</comment>
<evidence type="ECO:0000313" key="7">
    <source>
        <dbReference type="EMBL" id="MEK8090691.1"/>
    </source>
</evidence>
<evidence type="ECO:0000256" key="4">
    <source>
        <dbReference type="HAMAP-Rule" id="MF_00923"/>
    </source>
</evidence>
<evidence type="ECO:0000256" key="2">
    <source>
        <dbReference type="ARBA" id="ARBA00023136"/>
    </source>
</evidence>
<keyword evidence="3 4" id="KW-0998">Cell outer membrane</keyword>
<evidence type="ECO:0000256" key="3">
    <source>
        <dbReference type="ARBA" id="ARBA00023237"/>
    </source>
</evidence>
<name>A0ABU9DCJ5_9PROT</name>
<dbReference type="EMBL" id="JBBPCO010000014">
    <property type="protein sequence ID" value="MEK8090691.1"/>
    <property type="molecule type" value="Genomic_DNA"/>
</dbReference>
<accession>A0ABU9DCJ5</accession>
<dbReference type="InterPro" id="IPR011047">
    <property type="entry name" value="Quinoprotein_ADH-like_sf"/>
</dbReference>
<gene>
    <name evidence="4 7" type="primary">bamB</name>
    <name evidence="7" type="ORF">WOB96_13110</name>
</gene>
<keyword evidence="8" id="KW-1185">Reference proteome</keyword>
<comment type="function">
    <text evidence="4">Part of the outer membrane protein assembly complex, which is involved in assembly and insertion of beta-barrel proteins into the outer membrane.</text>
</comment>
<dbReference type="PROSITE" id="PS51257">
    <property type="entry name" value="PROKAR_LIPOPROTEIN"/>
    <property type="match status" value="1"/>
</dbReference>
<dbReference type="HAMAP" id="MF_00923">
    <property type="entry name" value="OM_assembly_BamB"/>
    <property type="match status" value="1"/>
</dbReference>
<evidence type="ECO:0000256" key="5">
    <source>
        <dbReference type="SAM" id="SignalP"/>
    </source>
</evidence>